<reference evidence="1" key="1">
    <citation type="journal article" date="2015" name="Nature">
        <title>Complex archaea that bridge the gap between prokaryotes and eukaryotes.</title>
        <authorList>
            <person name="Spang A."/>
            <person name="Saw J.H."/>
            <person name="Jorgensen S.L."/>
            <person name="Zaremba-Niedzwiedzka K."/>
            <person name="Martijn J."/>
            <person name="Lind A.E."/>
            <person name="van Eijk R."/>
            <person name="Schleper C."/>
            <person name="Guy L."/>
            <person name="Ettema T.J."/>
        </authorList>
    </citation>
    <scope>NUCLEOTIDE SEQUENCE</scope>
</reference>
<sequence>MKARLQDGEMPWLLSDRADPEARVLADRHYNRQSIGAKHFVPPGRCVVLLAIDRKAFWVTSWPFAEYVRHAWPGAWVCSAFRNEGDTLSSDMIKRALSATRHVFGDPPELGMITFVNTDKVKRKRDPGRCYLKAGFKAVGHTKGGLVALQLLPEGMPGPSAPVSRQVPMFSAIQ</sequence>
<protein>
    <recommendedName>
        <fullName evidence="2">GNAT family N-acetyltransferase</fullName>
    </recommendedName>
</protein>
<accession>A0A0F9KBK4</accession>
<proteinExistence type="predicted"/>
<organism evidence="1">
    <name type="scientific">marine sediment metagenome</name>
    <dbReference type="NCBI Taxonomy" id="412755"/>
    <lineage>
        <taxon>unclassified sequences</taxon>
        <taxon>metagenomes</taxon>
        <taxon>ecological metagenomes</taxon>
    </lineage>
</organism>
<dbReference type="EMBL" id="LAZR01009532">
    <property type="protein sequence ID" value="KKM72076.1"/>
    <property type="molecule type" value="Genomic_DNA"/>
</dbReference>
<gene>
    <name evidence="1" type="ORF">LCGC14_1424170</name>
</gene>
<comment type="caution">
    <text evidence="1">The sequence shown here is derived from an EMBL/GenBank/DDBJ whole genome shotgun (WGS) entry which is preliminary data.</text>
</comment>
<dbReference type="AlphaFoldDB" id="A0A0F9KBK4"/>
<evidence type="ECO:0008006" key="2">
    <source>
        <dbReference type="Google" id="ProtNLM"/>
    </source>
</evidence>
<evidence type="ECO:0000313" key="1">
    <source>
        <dbReference type="EMBL" id="KKM72076.1"/>
    </source>
</evidence>
<name>A0A0F9KBK4_9ZZZZ</name>